<evidence type="ECO:0000313" key="4">
    <source>
        <dbReference type="Proteomes" id="UP000178529"/>
    </source>
</evidence>
<reference evidence="3 4" key="1">
    <citation type="journal article" date="2016" name="Nat. Commun.">
        <title>Thousands of microbial genomes shed light on interconnected biogeochemical processes in an aquifer system.</title>
        <authorList>
            <person name="Anantharaman K."/>
            <person name="Brown C.T."/>
            <person name="Hug L.A."/>
            <person name="Sharon I."/>
            <person name="Castelle C.J."/>
            <person name="Probst A.J."/>
            <person name="Thomas B.C."/>
            <person name="Singh A."/>
            <person name="Wilkins M.J."/>
            <person name="Karaoz U."/>
            <person name="Brodie E.L."/>
            <person name="Williams K.H."/>
            <person name="Hubbard S.S."/>
            <person name="Banfield J.F."/>
        </authorList>
    </citation>
    <scope>NUCLEOTIDE SEQUENCE [LARGE SCALE GENOMIC DNA]</scope>
</reference>
<name>A0A1G2R7X8_9BACT</name>
<dbReference type="Proteomes" id="UP000178529">
    <property type="component" value="Unassembled WGS sequence"/>
</dbReference>
<feature type="region of interest" description="Disordered" evidence="1">
    <location>
        <begin position="44"/>
        <end position="78"/>
    </location>
</feature>
<comment type="caution">
    <text evidence="3">The sequence shown here is derived from an EMBL/GenBank/DDBJ whole genome shotgun (WGS) entry which is preliminary data.</text>
</comment>
<feature type="region of interest" description="Disordered" evidence="1">
    <location>
        <begin position="1"/>
        <end position="21"/>
    </location>
</feature>
<feature type="compositionally biased region" description="Basic and acidic residues" evidence="1">
    <location>
        <begin position="11"/>
        <end position="21"/>
    </location>
</feature>
<evidence type="ECO:0000256" key="1">
    <source>
        <dbReference type="SAM" id="MobiDB-lite"/>
    </source>
</evidence>
<keyword evidence="2" id="KW-0472">Membrane</keyword>
<dbReference type="EMBL" id="MHTY01000010">
    <property type="protein sequence ID" value="OHA68975.1"/>
    <property type="molecule type" value="Genomic_DNA"/>
</dbReference>
<sequence length="341" mass="36912">METKPPLPEAGKTEEQPLELLKREDVRTMAKDIALLREGEAKVERGRIGNLPTAEKPASAKQTEPQAPATVQEGSSASAPEALAVFSMPASPAGGPESGAAKSPRLGKLFIRILLVLVILFVVVNAVALTFFLLSKNQGEQTPSPQPSPVAPEPLRVPAPLFPIALAEQVNLGKNGGLVEALEQTLQRERSTGLTRVVLTVPEENRVWNAKEFLSSLGVEAPEGIASNLQENLTFFVYKNAQNRSRLGFAIPLAENANIGAGLTAWEPTMERNFALFFSIQGQKDSFAVTFFRGTVYKGVTVRFQTLSSQDLGLVYALLDNMLVVTSSFESMRAVIDQIQK</sequence>
<keyword evidence="2" id="KW-0812">Transmembrane</keyword>
<evidence type="ECO:0000313" key="3">
    <source>
        <dbReference type="EMBL" id="OHA68975.1"/>
    </source>
</evidence>
<protein>
    <submittedName>
        <fullName evidence="3">Uncharacterized protein</fullName>
    </submittedName>
</protein>
<proteinExistence type="predicted"/>
<dbReference type="AlphaFoldDB" id="A0A1G2R7X8"/>
<accession>A0A1G2R7X8</accession>
<feature type="transmembrane region" description="Helical" evidence="2">
    <location>
        <begin position="109"/>
        <end position="134"/>
    </location>
</feature>
<gene>
    <name evidence="3" type="ORF">A3J68_00515</name>
</gene>
<organism evidence="3 4">
    <name type="scientific">Candidatus Wildermuthbacteria bacterium RIFCSPHIGHO2_02_FULL_48_16</name>
    <dbReference type="NCBI Taxonomy" id="1802453"/>
    <lineage>
        <taxon>Bacteria</taxon>
        <taxon>Candidatus Wildermuthiibacteriota</taxon>
    </lineage>
</organism>
<keyword evidence="2" id="KW-1133">Transmembrane helix</keyword>
<evidence type="ECO:0000256" key="2">
    <source>
        <dbReference type="SAM" id="Phobius"/>
    </source>
</evidence>